<dbReference type="GO" id="GO:0006506">
    <property type="term" value="P:GPI anchor biosynthetic process"/>
    <property type="evidence" value="ECO:0007669"/>
    <property type="project" value="TreeGrafter"/>
</dbReference>
<keyword evidence="8" id="KW-0175">Coiled coil</keyword>
<protein>
    <recommendedName>
        <fullName evidence="7">Dolichol-phosphate mannosyltransferase subunit 3</fullName>
    </recommendedName>
</protein>
<evidence type="ECO:0000313" key="9">
    <source>
        <dbReference type="Proteomes" id="UP000095283"/>
    </source>
</evidence>
<organism evidence="9 10">
    <name type="scientific">Heterorhabditis bacteriophora</name>
    <name type="common">Entomopathogenic nematode worm</name>
    <dbReference type="NCBI Taxonomy" id="37862"/>
    <lineage>
        <taxon>Eukaryota</taxon>
        <taxon>Metazoa</taxon>
        <taxon>Ecdysozoa</taxon>
        <taxon>Nematoda</taxon>
        <taxon>Chromadorea</taxon>
        <taxon>Rhabditida</taxon>
        <taxon>Rhabditina</taxon>
        <taxon>Rhabditomorpha</taxon>
        <taxon>Strongyloidea</taxon>
        <taxon>Heterorhabditidae</taxon>
        <taxon>Heterorhabditis</taxon>
    </lineage>
</organism>
<evidence type="ECO:0000256" key="7">
    <source>
        <dbReference type="RuleBase" id="RU365085"/>
    </source>
</evidence>
<evidence type="ECO:0000256" key="1">
    <source>
        <dbReference type="ARBA" id="ARBA00004477"/>
    </source>
</evidence>
<dbReference type="AlphaFoldDB" id="A0A1I7XSN3"/>
<keyword evidence="5 7" id="KW-1133">Transmembrane helix</keyword>
<keyword evidence="9" id="KW-1185">Reference proteome</keyword>
<keyword evidence="6 7" id="KW-0472">Membrane</keyword>
<feature type="coiled-coil region" evidence="8">
    <location>
        <begin position="67"/>
        <end position="94"/>
    </location>
</feature>
<comment type="pathway">
    <text evidence="7">Protein modification; protein glycosylation.</text>
</comment>
<dbReference type="InterPro" id="IPR013174">
    <property type="entry name" value="DPM3"/>
</dbReference>
<dbReference type="GO" id="GO:0033185">
    <property type="term" value="C:dolichol-phosphate-mannose synthase complex"/>
    <property type="evidence" value="ECO:0007669"/>
    <property type="project" value="TreeGrafter"/>
</dbReference>
<reference evidence="10" key="1">
    <citation type="submission" date="2016-11" db="UniProtKB">
        <authorList>
            <consortium name="WormBaseParasite"/>
        </authorList>
    </citation>
    <scope>IDENTIFICATION</scope>
</reference>
<keyword evidence="3 7" id="KW-0812">Transmembrane</keyword>
<dbReference type="WBParaSite" id="Hba_20337">
    <property type="protein sequence ID" value="Hba_20337"/>
    <property type="gene ID" value="Hba_20337"/>
</dbReference>
<keyword evidence="4 7" id="KW-0256">Endoplasmic reticulum</keyword>
<dbReference type="UniPathway" id="UPA00378"/>
<evidence type="ECO:0000256" key="6">
    <source>
        <dbReference type="ARBA" id="ARBA00023136"/>
    </source>
</evidence>
<sequence>MVSQAAIYFFHIFPAILLWFLSVMEFIPVLKYGPEFMHHYILYAPLYATLLLAVYAICSIIYAVATFNDCAAAKAELIQEIKEAREDLKKRNII</sequence>
<feature type="transmembrane region" description="Helical" evidence="7">
    <location>
        <begin position="6"/>
        <end position="28"/>
    </location>
</feature>
<evidence type="ECO:0000256" key="8">
    <source>
        <dbReference type="SAM" id="Coils"/>
    </source>
</evidence>
<dbReference type="PANTHER" id="PTHR16433:SF0">
    <property type="entry name" value="DOLICHOL-PHOSPHATE MANNOSYLTRANSFERASE SUBUNIT 3"/>
    <property type="match status" value="1"/>
</dbReference>
<comment type="function">
    <text evidence="7">Stabilizer subunit of the dolichol-phosphate mannose (DPM) synthase complex; tethers catalytic subunit to the ER.</text>
</comment>
<evidence type="ECO:0000256" key="5">
    <source>
        <dbReference type="ARBA" id="ARBA00022989"/>
    </source>
</evidence>
<comment type="subunit">
    <text evidence="7">Component of the dolichol-phosphate mannose (DPM) synthase complex.</text>
</comment>
<dbReference type="PANTHER" id="PTHR16433">
    <property type="entry name" value="DOLICHOL-PHOSPHATE MANNOSYLTRANSFERASE SUBUNIT 3"/>
    <property type="match status" value="1"/>
</dbReference>
<name>A0A1I7XSN3_HETBA</name>
<dbReference type="Pfam" id="PF08285">
    <property type="entry name" value="DPM3"/>
    <property type="match status" value="1"/>
</dbReference>
<dbReference type="GO" id="GO:0005789">
    <property type="term" value="C:endoplasmic reticulum membrane"/>
    <property type="evidence" value="ECO:0007669"/>
    <property type="project" value="UniProtKB-SubCell"/>
</dbReference>
<comment type="subcellular location">
    <subcellularLocation>
        <location evidence="1 7">Endoplasmic reticulum membrane</location>
        <topology evidence="1 7">Multi-pass membrane protein</topology>
    </subcellularLocation>
</comment>
<accession>A0A1I7XSN3</accession>
<dbReference type="Proteomes" id="UP000095283">
    <property type="component" value="Unplaced"/>
</dbReference>
<feature type="transmembrane region" description="Helical" evidence="7">
    <location>
        <begin position="40"/>
        <end position="65"/>
    </location>
</feature>
<evidence type="ECO:0000313" key="10">
    <source>
        <dbReference type="WBParaSite" id="Hba_20337"/>
    </source>
</evidence>
<evidence type="ECO:0000256" key="2">
    <source>
        <dbReference type="ARBA" id="ARBA00010430"/>
    </source>
</evidence>
<evidence type="ECO:0000256" key="3">
    <source>
        <dbReference type="ARBA" id="ARBA00022692"/>
    </source>
</evidence>
<evidence type="ECO:0000256" key="4">
    <source>
        <dbReference type="ARBA" id="ARBA00022824"/>
    </source>
</evidence>
<comment type="similarity">
    <text evidence="2 7">Belongs to the DPM3 family.</text>
</comment>
<proteinExistence type="inferred from homology"/>